<evidence type="ECO:0000313" key="2">
    <source>
        <dbReference type="Proteomes" id="UP000230069"/>
    </source>
</evidence>
<proteinExistence type="predicted"/>
<organism evidence="1 2">
    <name type="scientific">Aquilegia coerulea</name>
    <name type="common">Rocky mountain columbine</name>
    <dbReference type="NCBI Taxonomy" id="218851"/>
    <lineage>
        <taxon>Eukaryota</taxon>
        <taxon>Viridiplantae</taxon>
        <taxon>Streptophyta</taxon>
        <taxon>Embryophyta</taxon>
        <taxon>Tracheophyta</taxon>
        <taxon>Spermatophyta</taxon>
        <taxon>Magnoliopsida</taxon>
        <taxon>Ranunculales</taxon>
        <taxon>Ranunculaceae</taxon>
        <taxon>Thalictroideae</taxon>
        <taxon>Aquilegia</taxon>
    </lineage>
</organism>
<dbReference type="Proteomes" id="UP000230069">
    <property type="component" value="Unassembled WGS sequence"/>
</dbReference>
<dbReference type="InParanoid" id="A0A2G5EXC9"/>
<keyword evidence="2" id="KW-1185">Reference proteome</keyword>
<name>A0A2G5EXC9_AQUCA</name>
<dbReference type="AlphaFoldDB" id="A0A2G5EXC9"/>
<protein>
    <submittedName>
        <fullName evidence="1">Uncharacterized protein</fullName>
    </submittedName>
</protein>
<gene>
    <name evidence="1" type="ORF">AQUCO_00300133v1</name>
</gene>
<reference evidence="1 2" key="1">
    <citation type="submission" date="2017-09" db="EMBL/GenBank/DDBJ databases">
        <title>WGS assembly of Aquilegia coerulea Goldsmith.</title>
        <authorList>
            <person name="Hodges S."/>
            <person name="Kramer E."/>
            <person name="Nordborg M."/>
            <person name="Tomkins J."/>
            <person name="Borevitz J."/>
            <person name="Derieg N."/>
            <person name="Yan J."/>
            <person name="Mihaltcheva S."/>
            <person name="Hayes R.D."/>
            <person name="Rokhsar D."/>
        </authorList>
    </citation>
    <scope>NUCLEOTIDE SEQUENCE [LARGE SCALE GENOMIC DNA]</scope>
    <source>
        <strain evidence="2">cv. Goldsmith</strain>
    </source>
</reference>
<evidence type="ECO:0000313" key="1">
    <source>
        <dbReference type="EMBL" id="PIA60418.1"/>
    </source>
</evidence>
<accession>A0A2G5EXC9</accession>
<sequence length="86" mass="10150">MFTPQDEPLWDFNLYISKIEKWISRVKVKYKEKERDDEILAKENKKLEREVNGLCTLVKGYQNALIQNDHCESICSTTQSPRNPCT</sequence>
<dbReference type="EMBL" id="KZ305020">
    <property type="protein sequence ID" value="PIA60418.1"/>
    <property type="molecule type" value="Genomic_DNA"/>
</dbReference>